<dbReference type="AlphaFoldDB" id="A0A1Q5PYS6"/>
<feature type="transmembrane region" description="Helical" evidence="1">
    <location>
        <begin position="117"/>
        <end position="136"/>
    </location>
</feature>
<keyword evidence="1" id="KW-0812">Transmembrane</keyword>
<reference evidence="3" key="1">
    <citation type="submission" date="2016-12" db="EMBL/GenBank/DDBJ databases">
        <authorList>
            <person name="Meng X."/>
        </authorList>
    </citation>
    <scope>NUCLEOTIDE SEQUENCE [LARGE SCALE GENOMIC DNA]</scope>
    <source>
        <strain evidence="3">DSM 20732</strain>
    </source>
</reference>
<dbReference type="EMBL" id="MQVS01000001">
    <property type="protein sequence ID" value="OKL52636.1"/>
    <property type="molecule type" value="Genomic_DNA"/>
</dbReference>
<evidence type="ECO:0008006" key="4">
    <source>
        <dbReference type="Google" id="ProtNLM"/>
    </source>
</evidence>
<dbReference type="InterPro" id="IPR021517">
    <property type="entry name" value="DUF3180"/>
</dbReference>
<comment type="caution">
    <text evidence="2">The sequence shown here is derived from an EMBL/GenBank/DDBJ whole genome shotgun (WGS) entry which is preliminary data.</text>
</comment>
<protein>
    <recommendedName>
        <fullName evidence="4">DUF3180 domain-containing protein</fullName>
    </recommendedName>
</protein>
<gene>
    <name evidence="2" type="ORF">BSZ40_00525</name>
</gene>
<dbReference type="Proteomes" id="UP000185612">
    <property type="component" value="Unassembled WGS sequence"/>
</dbReference>
<evidence type="ECO:0000313" key="3">
    <source>
        <dbReference type="Proteomes" id="UP000185612"/>
    </source>
</evidence>
<accession>A0A1Q5PYS6</accession>
<evidence type="ECO:0000313" key="2">
    <source>
        <dbReference type="EMBL" id="OKL52636.1"/>
    </source>
</evidence>
<keyword evidence="1" id="KW-1133">Transmembrane helix</keyword>
<dbReference type="STRING" id="52770.BSZ40_00525"/>
<name>A0A1Q5PYS6_9ACTO</name>
<dbReference type="Pfam" id="PF11377">
    <property type="entry name" value="DUF3180"/>
    <property type="match status" value="1"/>
</dbReference>
<proteinExistence type="predicted"/>
<dbReference type="InParanoid" id="A0A1Q5PYS6"/>
<evidence type="ECO:0000256" key="1">
    <source>
        <dbReference type="SAM" id="Phobius"/>
    </source>
</evidence>
<feature type="transmembrane region" description="Helical" evidence="1">
    <location>
        <begin position="36"/>
        <end position="55"/>
    </location>
</feature>
<organism evidence="2 3">
    <name type="scientific">Buchananella hordeovulneris</name>
    <dbReference type="NCBI Taxonomy" id="52770"/>
    <lineage>
        <taxon>Bacteria</taxon>
        <taxon>Bacillati</taxon>
        <taxon>Actinomycetota</taxon>
        <taxon>Actinomycetes</taxon>
        <taxon>Actinomycetales</taxon>
        <taxon>Actinomycetaceae</taxon>
        <taxon>Buchananella</taxon>
    </lineage>
</organism>
<dbReference type="RefSeq" id="WP_073822192.1">
    <property type="nucleotide sequence ID" value="NZ_MQVS01000001.1"/>
</dbReference>
<feature type="transmembrane region" description="Helical" evidence="1">
    <location>
        <begin position="76"/>
        <end position="97"/>
    </location>
</feature>
<keyword evidence="3" id="KW-1185">Reference proteome</keyword>
<sequence length="160" mass="16539">MGRLRWRTLALLAGGAYLVCTAALFALDLAGRLTPAVSPLLALPLLACAVAVVLLGRQVRRLVRRERTRLEHSDAVRVLLLAQAAMVVAALTIGYLLAQLSVALTNIAAPYPQAQAWGSLAGLAAAGLLLGAGYVVEGWCVLDDDEDGPDTPSSGQGAAA</sequence>
<keyword evidence="1" id="KW-0472">Membrane</keyword>